<dbReference type="SUPFAM" id="SSF52402">
    <property type="entry name" value="Adenine nucleotide alpha hydrolases-like"/>
    <property type="match status" value="1"/>
</dbReference>
<dbReference type="InterPro" id="IPR029055">
    <property type="entry name" value="Ntn_hydrolases_N"/>
</dbReference>
<dbReference type="InterPro" id="IPR051786">
    <property type="entry name" value="ASN_synthetase/amidase"/>
</dbReference>
<sequence length="609" mass="68548">MSLICGWLNPSTDTASRETLESMILAPRAGSQNSPAVHLRKNAAVATRTITTPAHRFQDAHHLAVVDGHLHWKDRELAELGTREGHAAALVRGFRQHGHKVFEQVSGAFACVLLKPAENYALLAVDHAGQRPLAYTLVNGGLIFASHLDSLTAFPGFQAKIDPQSLFDYLYFHMVPSPQTIYRGVHKLQPGECVEFIAGQMRRHFHFHPPYGEQGGYADLAPRLKPLLSHALASCLDDRPTGTFLSGGLDSSTVSGLYREQAGRPIDAFAIGFDAEGYDEMPYARACARHFDLNLHEYYVTPDDVFDAIPMIAASYDEPFGNASAIPVYYCARQARLTGMACLLAGDGGDEIFAGNERYAKQKLFDAYRLVPAYAKPLLERIASLPGLEKLQSYIKQARIPLPQRLQTYNFLHRSPLRDIFASGFLQQIRTELPLELQQQTWKRCGDDVALLKKMLFLDAKFTLADNDLRKVNRTAELAGIEVRYPLLQREVVEFAARIPSDLLLKGLQLRWFFRRALRDFLAPETLAKHKHGFGLPFGIWLQTDPRLNELARDHLERIARRGFLNPDYIRAVQKAHREGHAAYYGVMIWLLIMLEAWLDAKRLEIPVS</sequence>
<dbReference type="SUPFAM" id="SSF56235">
    <property type="entry name" value="N-terminal nucleophile aminohydrolases (Ntn hydrolases)"/>
    <property type="match status" value="1"/>
</dbReference>
<feature type="site" description="Important for beta-aspartyl-AMP intermediate formation" evidence="7">
    <location>
        <position position="347"/>
    </location>
</feature>
<dbReference type="PANTHER" id="PTHR43284:SF1">
    <property type="entry name" value="ASPARAGINE SYNTHETASE"/>
    <property type="match status" value="1"/>
</dbReference>
<reference evidence="11" key="1">
    <citation type="journal article" date="2024" name="Int. J. Syst. Evol. Microbiol.">
        <title>Methylomarinovum tepidoasis sp. nov., a moderately thermophilic methanotroph of the family Methylothermaceae isolated from a deep-sea hydrothermal field.</title>
        <authorList>
            <person name="Hirayama H."/>
            <person name="Takaki Y."/>
            <person name="Abe M."/>
            <person name="Miyazaki M."/>
            <person name="Uematsu K."/>
            <person name="Matsui Y."/>
            <person name="Takai K."/>
        </authorList>
    </citation>
    <scope>NUCLEOTIDE SEQUENCE [LARGE SCALE GENOMIC DNA]</scope>
    <source>
        <strain evidence="11">IN45</strain>
    </source>
</reference>
<evidence type="ECO:0000256" key="4">
    <source>
        <dbReference type="ARBA" id="ARBA00022741"/>
    </source>
</evidence>
<protein>
    <recommendedName>
        <fullName evidence="3">asparagine synthase (glutamine-hydrolyzing)</fullName>
        <ecNumber evidence="3">6.3.5.4</ecNumber>
    </recommendedName>
</protein>
<evidence type="ECO:0000256" key="5">
    <source>
        <dbReference type="ARBA" id="ARBA00022840"/>
    </source>
</evidence>
<dbReference type="PANTHER" id="PTHR43284">
    <property type="entry name" value="ASPARAGINE SYNTHETASE (GLUTAMINE-HYDROLYZING)"/>
    <property type="match status" value="1"/>
</dbReference>
<keyword evidence="11" id="KW-1185">Reference proteome</keyword>
<dbReference type="InterPro" id="IPR017932">
    <property type="entry name" value="GATase_2_dom"/>
</dbReference>
<evidence type="ECO:0000259" key="8">
    <source>
        <dbReference type="Pfam" id="PF00733"/>
    </source>
</evidence>
<evidence type="ECO:0000256" key="1">
    <source>
        <dbReference type="ARBA" id="ARBA00005187"/>
    </source>
</evidence>
<comment type="similarity">
    <text evidence="2">Belongs to the asparagine synthetase family.</text>
</comment>
<keyword evidence="4" id="KW-0547">Nucleotide-binding</keyword>
<dbReference type="GO" id="GO:0005829">
    <property type="term" value="C:cytosol"/>
    <property type="evidence" value="ECO:0007669"/>
    <property type="project" value="TreeGrafter"/>
</dbReference>
<gene>
    <name evidence="10" type="ORF">MIN45_P2176</name>
</gene>
<accession>A0AAU9C1I8</accession>
<proteinExistence type="inferred from homology"/>
<comment type="catalytic activity">
    <reaction evidence="6">
        <text>L-aspartate + L-glutamine + ATP + H2O = L-asparagine + L-glutamate + AMP + diphosphate + H(+)</text>
        <dbReference type="Rhea" id="RHEA:12228"/>
        <dbReference type="ChEBI" id="CHEBI:15377"/>
        <dbReference type="ChEBI" id="CHEBI:15378"/>
        <dbReference type="ChEBI" id="CHEBI:29985"/>
        <dbReference type="ChEBI" id="CHEBI:29991"/>
        <dbReference type="ChEBI" id="CHEBI:30616"/>
        <dbReference type="ChEBI" id="CHEBI:33019"/>
        <dbReference type="ChEBI" id="CHEBI:58048"/>
        <dbReference type="ChEBI" id="CHEBI:58359"/>
        <dbReference type="ChEBI" id="CHEBI:456215"/>
        <dbReference type="EC" id="6.3.5.4"/>
    </reaction>
</comment>
<dbReference type="Pfam" id="PF13537">
    <property type="entry name" value="GATase_7"/>
    <property type="match status" value="1"/>
</dbReference>
<dbReference type="AlphaFoldDB" id="A0AAU9C1I8"/>
<dbReference type="Pfam" id="PF00733">
    <property type="entry name" value="Asn_synthase"/>
    <property type="match status" value="1"/>
</dbReference>
<dbReference type="Gene3D" id="3.40.50.620">
    <property type="entry name" value="HUPs"/>
    <property type="match status" value="1"/>
</dbReference>
<dbReference type="EMBL" id="AP024718">
    <property type="protein sequence ID" value="BCX89803.1"/>
    <property type="molecule type" value="Genomic_DNA"/>
</dbReference>
<comment type="pathway">
    <text evidence="1">Amino-acid biosynthesis; L-asparagine biosynthesis; L-asparagine from L-aspartate (L-Gln route): step 1/1.</text>
</comment>
<dbReference type="CDD" id="cd01991">
    <property type="entry name" value="Asn_synthase_B_C"/>
    <property type="match status" value="1"/>
</dbReference>
<dbReference type="Gene3D" id="3.60.20.10">
    <property type="entry name" value="Glutamine Phosphoribosylpyrophosphate, subunit 1, domain 1"/>
    <property type="match status" value="1"/>
</dbReference>
<evidence type="ECO:0000256" key="6">
    <source>
        <dbReference type="ARBA" id="ARBA00048741"/>
    </source>
</evidence>
<evidence type="ECO:0000256" key="3">
    <source>
        <dbReference type="ARBA" id="ARBA00012737"/>
    </source>
</evidence>
<keyword evidence="10" id="KW-0436">Ligase</keyword>
<dbReference type="KEGG" id="meiy:MIN45_P2176"/>
<evidence type="ECO:0000259" key="9">
    <source>
        <dbReference type="Pfam" id="PF13537"/>
    </source>
</evidence>
<dbReference type="GO" id="GO:0006529">
    <property type="term" value="P:asparagine biosynthetic process"/>
    <property type="evidence" value="ECO:0007669"/>
    <property type="project" value="InterPro"/>
</dbReference>
<feature type="domain" description="Glutamine amidotransferase type-2" evidence="9">
    <location>
        <begin position="88"/>
        <end position="152"/>
    </location>
</feature>
<dbReference type="EC" id="6.3.5.4" evidence="3"/>
<evidence type="ECO:0000313" key="10">
    <source>
        <dbReference type="EMBL" id="BCX89803.1"/>
    </source>
</evidence>
<dbReference type="Proteomes" id="UP001321450">
    <property type="component" value="Chromosome"/>
</dbReference>
<evidence type="ECO:0000313" key="11">
    <source>
        <dbReference type="Proteomes" id="UP001321450"/>
    </source>
</evidence>
<dbReference type="InterPro" id="IPR014729">
    <property type="entry name" value="Rossmann-like_a/b/a_fold"/>
</dbReference>
<dbReference type="GO" id="GO:0005524">
    <property type="term" value="F:ATP binding"/>
    <property type="evidence" value="ECO:0007669"/>
    <property type="project" value="UniProtKB-KW"/>
</dbReference>
<evidence type="ECO:0000256" key="2">
    <source>
        <dbReference type="ARBA" id="ARBA00005752"/>
    </source>
</evidence>
<dbReference type="RefSeq" id="WP_286292355.1">
    <property type="nucleotide sequence ID" value="NZ_AP024718.1"/>
</dbReference>
<dbReference type="PIRSF" id="PIRSF001589">
    <property type="entry name" value="Asn_synthetase_glu-h"/>
    <property type="match status" value="1"/>
</dbReference>
<name>A0AAU9C1I8_9GAMM</name>
<dbReference type="GO" id="GO:0004066">
    <property type="term" value="F:asparagine synthase (glutamine-hydrolyzing) activity"/>
    <property type="evidence" value="ECO:0007669"/>
    <property type="project" value="UniProtKB-EC"/>
</dbReference>
<keyword evidence="5" id="KW-0067">ATP-binding</keyword>
<dbReference type="InterPro" id="IPR001962">
    <property type="entry name" value="Asn_synthase"/>
</dbReference>
<evidence type="ECO:0000256" key="7">
    <source>
        <dbReference type="PIRSR" id="PIRSR001589-3"/>
    </source>
</evidence>
<organism evidence="10 11">
    <name type="scientific">Methylomarinovum tepidoasis</name>
    <dbReference type="NCBI Taxonomy" id="2840183"/>
    <lineage>
        <taxon>Bacteria</taxon>
        <taxon>Pseudomonadati</taxon>
        <taxon>Pseudomonadota</taxon>
        <taxon>Gammaproteobacteria</taxon>
        <taxon>Methylococcales</taxon>
        <taxon>Methylothermaceae</taxon>
        <taxon>Methylomarinovum</taxon>
    </lineage>
</organism>
<dbReference type="InterPro" id="IPR006426">
    <property type="entry name" value="Asn_synth_AEB"/>
</dbReference>
<feature type="domain" description="Asparagine synthetase" evidence="8">
    <location>
        <begin position="224"/>
        <end position="599"/>
    </location>
</feature>